<evidence type="ECO:0000256" key="7">
    <source>
        <dbReference type="ARBA" id="ARBA00023136"/>
    </source>
</evidence>
<feature type="transmembrane region" description="Helical" evidence="8">
    <location>
        <begin position="167"/>
        <end position="194"/>
    </location>
</feature>
<evidence type="ECO:0000256" key="1">
    <source>
        <dbReference type="ARBA" id="ARBA00004429"/>
    </source>
</evidence>
<dbReference type="EMBL" id="CP147246">
    <property type="protein sequence ID" value="WYJ93544.1"/>
    <property type="molecule type" value="Genomic_DNA"/>
</dbReference>
<keyword evidence="12" id="KW-1185">Reference proteome</keyword>
<keyword evidence="4" id="KW-0997">Cell inner membrane</keyword>
<dbReference type="PANTHER" id="PTHR30012:SF0">
    <property type="entry name" value="TYPE II SECRETION SYSTEM PROTEIN F-RELATED"/>
    <property type="match status" value="1"/>
</dbReference>
<dbReference type="Proteomes" id="UP000196151">
    <property type="component" value="Chromosome"/>
</dbReference>
<dbReference type="GO" id="GO:0005886">
    <property type="term" value="C:plasma membrane"/>
    <property type="evidence" value="ECO:0007669"/>
    <property type="project" value="UniProtKB-SubCell"/>
</dbReference>
<keyword evidence="3" id="KW-1003">Cell membrane</keyword>
<gene>
    <name evidence="11" type="ORF">A5889_001044</name>
    <name evidence="10" type="ORF">A5889_002035</name>
</gene>
<reference evidence="10" key="1">
    <citation type="submission" date="2017-05" db="EMBL/GenBank/DDBJ databases">
        <title>The Genome Sequence of Enterococcus sp. 9D6_DIV0238.</title>
        <authorList>
            <consortium name="The Broad Institute Genomics Platform"/>
            <consortium name="The Broad Institute Genomic Center for Infectious Diseases"/>
            <person name="Earl A."/>
            <person name="Manson A."/>
            <person name="Schwartman J."/>
            <person name="Gilmore M."/>
            <person name="Abouelleil A."/>
            <person name="Cao P."/>
            <person name="Chapman S."/>
            <person name="Cusick C."/>
            <person name="Shea T."/>
            <person name="Young S."/>
            <person name="Neafsey D."/>
            <person name="Nusbaum C."/>
            <person name="Birren B."/>
        </authorList>
    </citation>
    <scope>NUCLEOTIDE SEQUENCE [LARGE SCALE GENOMIC DNA]</scope>
    <source>
        <strain evidence="10">9D6_DIV0238</strain>
    </source>
</reference>
<feature type="transmembrane region" description="Helical" evidence="8">
    <location>
        <begin position="374"/>
        <end position="395"/>
    </location>
</feature>
<reference evidence="11" key="3">
    <citation type="submission" date="2024-03" db="EMBL/GenBank/DDBJ databases">
        <title>The Genome Sequence of Enterococcus sp. DIV0238c.</title>
        <authorList>
            <consortium name="The Broad Institute Genomics Platform"/>
            <consortium name="The Broad Institute Microbial Omics Core"/>
            <consortium name="The Broad Institute Genomic Center for Infectious Diseases"/>
            <person name="Earl A."/>
            <person name="Manson A."/>
            <person name="Gilmore M."/>
            <person name="Schwartman J."/>
            <person name="Shea T."/>
            <person name="Abouelleil A."/>
            <person name="Cao P."/>
            <person name="Chapman S."/>
            <person name="Cusick C."/>
            <person name="Young S."/>
            <person name="Neafsey D."/>
            <person name="Nusbaum C."/>
            <person name="Birren B."/>
        </authorList>
    </citation>
    <scope>NUCLEOTIDE SEQUENCE</scope>
    <source>
        <strain evidence="11">9D6_DIV0238</strain>
    </source>
</reference>
<dbReference type="AlphaFoldDB" id="A0A200J819"/>
<dbReference type="Gene3D" id="1.20.81.30">
    <property type="entry name" value="Type II secretion system (T2SS), domain F"/>
    <property type="match status" value="2"/>
</dbReference>
<dbReference type="InterPro" id="IPR003004">
    <property type="entry name" value="GspF/PilC"/>
</dbReference>
<comment type="similarity">
    <text evidence="2">Belongs to the GSP F family.</text>
</comment>
<feature type="transmembrane region" description="Helical" evidence="8">
    <location>
        <begin position="222"/>
        <end position="240"/>
    </location>
</feature>
<evidence type="ECO:0000256" key="3">
    <source>
        <dbReference type="ARBA" id="ARBA00022475"/>
    </source>
</evidence>
<feature type="domain" description="Type II secretion system protein GspF" evidence="9">
    <location>
        <begin position="69"/>
        <end position="191"/>
    </location>
</feature>
<keyword evidence="5 8" id="KW-0812">Transmembrane</keyword>
<dbReference type="InterPro" id="IPR042094">
    <property type="entry name" value="T2SS_GspF_sf"/>
</dbReference>
<comment type="subcellular location">
    <subcellularLocation>
        <location evidence="1">Cell inner membrane</location>
        <topology evidence="1">Multi-pass membrane protein</topology>
    </subcellularLocation>
</comment>
<protein>
    <submittedName>
        <fullName evidence="11">Type IV pilus assembly protein PilC</fullName>
    </submittedName>
</protein>
<evidence type="ECO:0000256" key="2">
    <source>
        <dbReference type="ARBA" id="ARBA00005745"/>
    </source>
</evidence>
<keyword evidence="7 8" id="KW-0472">Membrane</keyword>
<reference evidence="11" key="2">
    <citation type="submission" date="2017-05" db="EMBL/GenBank/DDBJ databases">
        <authorList>
            <consortium name="The Broad Institute Genomics Platform"/>
            <consortium name="The Broad Institute Genomic Center for Infectious Diseases"/>
            <person name="Earl A."/>
            <person name="Manson A."/>
            <person name="Schwartman J."/>
            <person name="Gilmore M."/>
            <person name="Abouelleil A."/>
            <person name="Cao P."/>
            <person name="Chapman S."/>
            <person name="Cusick C."/>
            <person name="Shea T."/>
            <person name="Young S."/>
            <person name="Neafsey D."/>
            <person name="Nusbaum C."/>
            <person name="Birren B."/>
        </authorList>
    </citation>
    <scope>NUCLEOTIDE SEQUENCE</scope>
    <source>
        <strain evidence="11">9D6_DIV0238</strain>
    </source>
</reference>
<dbReference type="PRINTS" id="PR00812">
    <property type="entry name" value="BCTERIALGSPF"/>
</dbReference>
<evidence type="ECO:0000256" key="8">
    <source>
        <dbReference type="SAM" id="Phobius"/>
    </source>
</evidence>
<dbReference type="OrthoDB" id="9805682at2"/>
<dbReference type="InterPro" id="IPR018076">
    <property type="entry name" value="T2SS_GspF_dom"/>
</dbReference>
<name>A0A200J819_9ENTE</name>
<accession>A0A200J819</accession>
<feature type="domain" description="Type II secretion system protein GspF" evidence="9">
    <location>
        <begin position="272"/>
        <end position="393"/>
    </location>
</feature>
<evidence type="ECO:0000313" key="11">
    <source>
        <dbReference type="EMBL" id="WYJ93544.1"/>
    </source>
</evidence>
<organism evidence="10">
    <name type="scientific">Candidatus Enterococcus dunnyi</name>
    <dbReference type="NCBI Taxonomy" id="1834192"/>
    <lineage>
        <taxon>Bacteria</taxon>
        <taxon>Bacillati</taxon>
        <taxon>Bacillota</taxon>
        <taxon>Bacilli</taxon>
        <taxon>Lactobacillales</taxon>
        <taxon>Enterococcaceae</taxon>
        <taxon>Enterococcus</taxon>
    </lineage>
</organism>
<dbReference type="EMBL" id="NIBQ01000002">
    <property type="protein sequence ID" value="OUZ33324.1"/>
    <property type="molecule type" value="Genomic_DNA"/>
</dbReference>
<dbReference type="GO" id="GO:0015628">
    <property type="term" value="P:protein secretion by the type II secretion system"/>
    <property type="evidence" value="ECO:0007669"/>
    <property type="project" value="TreeGrafter"/>
</dbReference>
<dbReference type="Pfam" id="PF00482">
    <property type="entry name" value="T2SSF"/>
    <property type="match status" value="2"/>
</dbReference>
<evidence type="ECO:0000256" key="6">
    <source>
        <dbReference type="ARBA" id="ARBA00022989"/>
    </source>
</evidence>
<keyword evidence="6 8" id="KW-1133">Transmembrane helix</keyword>
<dbReference type="FunFam" id="1.20.81.30:FF:000001">
    <property type="entry name" value="Type II secretion system protein F"/>
    <property type="match status" value="2"/>
</dbReference>
<dbReference type="PANTHER" id="PTHR30012">
    <property type="entry name" value="GENERAL SECRETION PATHWAY PROTEIN"/>
    <property type="match status" value="1"/>
</dbReference>
<evidence type="ECO:0000256" key="4">
    <source>
        <dbReference type="ARBA" id="ARBA00022519"/>
    </source>
</evidence>
<evidence type="ECO:0000256" key="5">
    <source>
        <dbReference type="ARBA" id="ARBA00022692"/>
    </source>
</evidence>
<dbReference type="RefSeq" id="WP_087641120.1">
    <property type="nucleotide sequence ID" value="NZ_CP147246.1"/>
</dbReference>
<evidence type="ECO:0000313" key="10">
    <source>
        <dbReference type="EMBL" id="OUZ33324.1"/>
    </source>
</evidence>
<evidence type="ECO:0000313" key="12">
    <source>
        <dbReference type="Proteomes" id="UP000196151"/>
    </source>
</evidence>
<evidence type="ECO:0000259" key="9">
    <source>
        <dbReference type="Pfam" id="PF00482"/>
    </source>
</evidence>
<proteinExistence type="inferred from homology"/>
<sequence length="403" mass="44595">MAIFSYEAQSMSGGIKKGRLRAESSYEASQVLKKKGLRSTILVEQEETFATKEIELFNRVSVKLLAEYLQKFATLIDCGISITAACEMLAEQEQNKNLKKILLQICEDIRGGDSLSNCYSKHPNAFPSMLISIVRAAEMSGTLDATLVRMSTYYEKKAKARGGVITAMIYPIIMLVLSLCVGIFLIVSIVPMFVTVFESLDAELPAITKVTIGLSNFLTSKGWLLLVMIVSGFVGFKLAMRNNEIKFKWHSFLLRMPIFGELVQKSNLNVMLSTLSTLLESSVSISKALEMSADAVDNLYIKQLIFRCQAEVERGGSMSGVFSQDKIIPPLVTQMTIVGESTGSLESMLKKLSNMFEEEVEMLGERIKLIMEPITIIIICVIVGLIVAAIMLPMFSMYDAVQG</sequence>